<dbReference type="InterPro" id="IPR050811">
    <property type="entry name" value="Phosphate_ABC_transporter"/>
</dbReference>
<dbReference type="RefSeq" id="WP_107581217.1">
    <property type="nucleotide sequence ID" value="NZ_JAERMS010000015.1"/>
</dbReference>
<evidence type="ECO:0000313" key="4">
    <source>
        <dbReference type="Proteomes" id="UP000664265"/>
    </source>
</evidence>
<evidence type="ECO:0000259" key="2">
    <source>
        <dbReference type="Pfam" id="PF12849"/>
    </source>
</evidence>
<dbReference type="InterPro" id="IPR024370">
    <property type="entry name" value="PBP_domain"/>
</dbReference>
<protein>
    <submittedName>
        <fullName evidence="3">Substrate-binding domain-containing protein</fullName>
    </submittedName>
</protein>
<gene>
    <name evidence="3" type="ORF">JHU38_06290</name>
</gene>
<reference evidence="3 4" key="1">
    <citation type="submission" date="2021-01" db="EMBL/GenBank/DDBJ databases">
        <title>Prevotella A2931 sp. nov.</title>
        <authorList>
            <person name="Buhl M."/>
            <person name="Oberhettinger P."/>
        </authorList>
    </citation>
    <scope>NUCLEOTIDE SEQUENCE [LARGE SCALE GENOMIC DNA]</scope>
    <source>
        <strain evidence="3 4">A2931</strain>
    </source>
</reference>
<dbReference type="Pfam" id="PF12849">
    <property type="entry name" value="PBP_like_2"/>
    <property type="match status" value="1"/>
</dbReference>
<keyword evidence="1" id="KW-0732">Signal</keyword>
<dbReference type="PANTHER" id="PTHR30570">
    <property type="entry name" value="PERIPLASMIC PHOSPHATE BINDING COMPONENT OF PHOSPHATE ABC TRANSPORTER"/>
    <property type="match status" value="1"/>
</dbReference>
<feature type="domain" description="PBP" evidence="2">
    <location>
        <begin position="36"/>
        <end position="292"/>
    </location>
</feature>
<dbReference type="PANTHER" id="PTHR30570:SF1">
    <property type="entry name" value="PHOSPHATE-BINDING PROTEIN PSTS"/>
    <property type="match status" value="1"/>
</dbReference>
<name>A0ABS3M5I2_9BACT</name>
<dbReference type="Proteomes" id="UP000664265">
    <property type="component" value="Unassembled WGS sequence"/>
</dbReference>
<proteinExistence type="predicted"/>
<evidence type="ECO:0000313" key="3">
    <source>
        <dbReference type="EMBL" id="MBO1363385.1"/>
    </source>
</evidence>
<organism evidence="3 4">
    <name type="scientific">Prevotella illustrans</name>
    <dbReference type="NCBI Taxonomy" id="2800387"/>
    <lineage>
        <taxon>Bacteria</taxon>
        <taxon>Pseudomonadati</taxon>
        <taxon>Bacteroidota</taxon>
        <taxon>Bacteroidia</taxon>
        <taxon>Bacteroidales</taxon>
        <taxon>Prevotellaceae</taxon>
        <taxon>Prevotella</taxon>
    </lineage>
</organism>
<accession>A0ABS3M5I2</accession>
<keyword evidence="4" id="KW-1185">Reference proteome</keyword>
<dbReference type="SUPFAM" id="SSF53850">
    <property type="entry name" value="Periplasmic binding protein-like II"/>
    <property type="match status" value="1"/>
</dbReference>
<comment type="caution">
    <text evidence="3">The sequence shown here is derived from an EMBL/GenBank/DDBJ whole genome shotgun (WGS) entry which is preliminary data.</text>
</comment>
<evidence type="ECO:0000256" key="1">
    <source>
        <dbReference type="ARBA" id="ARBA00022729"/>
    </source>
</evidence>
<dbReference type="EMBL" id="JAERMS010000015">
    <property type="protein sequence ID" value="MBO1363385.1"/>
    <property type="molecule type" value="Genomic_DNA"/>
</dbReference>
<dbReference type="Gene3D" id="3.40.190.10">
    <property type="entry name" value="Periplasmic binding protein-like II"/>
    <property type="match status" value="2"/>
</dbReference>
<sequence length="320" mass="35803">MKKELSYTLVGLTLFAGLLASCANKKSKDGRTDTYSSGAISFASDESFSPVIEEERELFEFTYPQAKITPIYTNESEAINKLLAGKVFMAITSRDFKPSELQNLKDRKQFPRSIKFAYDGLALIQNNLNADSCITVNDIKRILLGKVTRWNQIYPKSKLGEITVVFDNPKSSSVHFAEDSILGGKPITSPNVVAVKKTAEVINYVEKNKGAIGIIGSNWLNDKRDSTNLMFKKNIRPMAVTSLPTANVANSWKPYQYYFYNGNYPLVRTLYILLNDTHMGLPTGFSNFIISQDKGQRIVLRSGLLPAYGNLTIRNVHVTE</sequence>
<dbReference type="PROSITE" id="PS51257">
    <property type="entry name" value="PROKAR_LIPOPROTEIN"/>
    <property type="match status" value="1"/>
</dbReference>